<accession>A0A9P1IZM1</accession>
<dbReference type="GO" id="GO:0015347">
    <property type="term" value="F:sodium-independent organic anion transmembrane transporter activity"/>
    <property type="evidence" value="ECO:0007669"/>
    <property type="project" value="TreeGrafter"/>
</dbReference>
<feature type="domain" description="Major facilitator superfamily (MFS) profile" evidence="9">
    <location>
        <begin position="50"/>
        <end position="633"/>
    </location>
</feature>
<comment type="subcellular location">
    <subcellularLocation>
        <location evidence="1 8">Cell membrane</location>
        <topology evidence="1 8">Multi-pass membrane protein</topology>
    </subcellularLocation>
</comment>
<keyword evidence="8" id="KW-0813">Transport</keyword>
<dbReference type="EMBL" id="CANHGI010000006">
    <property type="protein sequence ID" value="CAI5454157.1"/>
    <property type="molecule type" value="Genomic_DNA"/>
</dbReference>
<dbReference type="AlphaFoldDB" id="A0A9P1IZM1"/>
<feature type="transmembrane region" description="Helical" evidence="8">
    <location>
        <begin position="563"/>
        <end position="582"/>
    </location>
</feature>
<keyword evidence="6 8" id="KW-0472">Membrane</keyword>
<dbReference type="SUPFAM" id="SSF103473">
    <property type="entry name" value="MFS general substrate transporter"/>
    <property type="match status" value="1"/>
</dbReference>
<dbReference type="InterPro" id="IPR036259">
    <property type="entry name" value="MFS_trans_sf"/>
</dbReference>
<comment type="similarity">
    <text evidence="2 8">Belongs to the organo anion transporter (TC 2.A.60) family.</text>
</comment>
<feature type="transmembrane region" description="Helical" evidence="8">
    <location>
        <begin position="375"/>
        <end position="395"/>
    </location>
</feature>
<reference evidence="11" key="1">
    <citation type="submission" date="2022-11" db="EMBL/GenBank/DDBJ databases">
        <authorList>
            <person name="Kikuchi T."/>
        </authorList>
    </citation>
    <scope>NUCLEOTIDE SEQUENCE</scope>
    <source>
        <strain evidence="11">PS1010</strain>
    </source>
</reference>
<evidence type="ECO:0000256" key="6">
    <source>
        <dbReference type="ARBA" id="ARBA00023136"/>
    </source>
</evidence>
<evidence type="ECO:0000256" key="1">
    <source>
        <dbReference type="ARBA" id="ARBA00004651"/>
    </source>
</evidence>
<evidence type="ECO:0000256" key="7">
    <source>
        <dbReference type="ARBA" id="ARBA00023157"/>
    </source>
</evidence>
<feature type="transmembrane region" description="Helical" evidence="8">
    <location>
        <begin position="89"/>
        <end position="108"/>
    </location>
</feature>
<dbReference type="PROSITE" id="PS50850">
    <property type="entry name" value="MFS"/>
    <property type="match status" value="1"/>
</dbReference>
<feature type="transmembrane region" description="Helical" evidence="8">
    <location>
        <begin position="120"/>
        <end position="139"/>
    </location>
</feature>
<organism evidence="11 12">
    <name type="scientific">Caenorhabditis angaria</name>
    <dbReference type="NCBI Taxonomy" id="860376"/>
    <lineage>
        <taxon>Eukaryota</taxon>
        <taxon>Metazoa</taxon>
        <taxon>Ecdysozoa</taxon>
        <taxon>Nematoda</taxon>
        <taxon>Chromadorea</taxon>
        <taxon>Rhabditida</taxon>
        <taxon>Rhabditina</taxon>
        <taxon>Rhabditomorpha</taxon>
        <taxon>Rhabditoidea</taxon>
        <taxon>Rhabditidae</taxon>
        <taxon>Peloderinae</taxon>
        <taxon>Caenorhabditis</taxon>
    </lineage>
</organism>
<dbReference type="PANTHER" id="PTHR11388">
    <property type="entry name" value="ORGANIC ANION TRANSPORTER"/>
    <property type="match status" value="1"/>
</dbReference>
<keyword evidence="12" id="KW-1185">Reference proteome</keyword>
<dbReference type="PANTHER" id="PTHR11388:SF153">
    <property type="entry name" value="SOLUTE CARRIER ORGANIC ANION TRANSPORTER FAMILY MEMBER"/>
    <property type="match status" value="1"/>
</dbReference>
<dbReference type="NCBIfam" id="TIGR00805">
    <property type="entry name" value="oat"/>
    <property type="match status" value="1"/>
</dbReference>
<feature type="transmembrane region" description="Helical" evidence="8">
    <location>
        <begin position="407"/>
        <end position="427"/>
    </location>
</feature>
<evidence type="ECO:0000256" key="3">
    <source>
        <dbReference type="ARBA" id="ARBA00022475"/>
    </source>
</evidence>
<evidence type="ECO:0000259" key="9">
    <source>
        <dbReference type="PROSITE" id="PS50850"/>
    </source>
</evidence>
<dbReference type="GO" id="GO:0016323">
    <property type="term" value="C:basolateral plasma membrane"/>
    <property type="evidence" value="ECO:0007669"/>
    <property type="project" value="TreeGrafter"/>
</dbReference>
<evidence type="ECO:0000313" key="12">
    <source>
        <dbReference type="Proteomes" id="UP001152747"/>
    </source>
</evidence>
<keyword evidence="8" id="KW-0406">Ion transport</keyword>
<dbReference type="GO" id="GO:0006811">
    <property type="term" value="P:monoatomic ion transport"/>
    <property type="evidence" value="ECO:0007669"/>
    <property type="project" value="UniProtKB-KW"/>
</dbReference>
<evidence type="ECO:0000256" key="2">
    <source>
        <dbReference type="ARBA" id="ARBA00009657"/>
    </source>
</evidence>
<feature type="transmembrane region" description="Helical" evidence="8">
    <location>
        <begin position="523"/>
        <end position="542"/>
    </location>
</feature>
<protein>
    <recommendedName>
        <fullName evidence="8">Solute carrier organic anion transporter family member</fullName>
    </recommendedName>
</protein>
<evidence type="ECO:0000259" key="10">
    <source>
        <dbReference type="PROSITE" id="PS51465"/>
    </source>
</evidence>
<dbReference type="Gene3D" id="1.20.1250.20">
    <property type="entry name" value="MFS general substrate transporter like domains"/>
    <property type="match status" value="1"/>
</dbReference>
<feature type="transmembrane region" description="Helical" evidence="8">
    <location>
        <begin position="221"/>
        <end position="246"/>
    </location>
</feature>
<feature type="transmembrane region" description="Helical" evidence="8">
    <location>
        <begin position="606"/>
        <end position="628"/>
    </location>
</feature>
<dbReference type="InterPro" id="IPR020846">
    <property type="entry name" value="MFS_dom"/>
</dbReference>
<feature type="transmembrane region" description="Helical" evidence="8">
    <location>
        <begin position="182"/>
        <end position="200"/>
    </location>
</feature>
<evidence type="ECO:0000256" key="4">
    <source>
        <dbReference type="ARBA" id="ARBA00022692"/>
    </source>
</evidence>
<keyword evidence="5 8" id="KW-1133">Transmembrane helix</keyword>
<evidence type="ECO:0000256" key="5">
    <source>
        <dbReference type="ARBA" id="ARBA00022989"/>
    </source>
</evidence>
<dbReference type="InterPro" id="IPR004156">
    <property type="entry name" value="OATP"/>
</dbReference>
<feature type="transmembrane region" description="Helical" evidence="8">
    <location>
        <begin position="266"/>
        <end position="291"/>
    </location>
</feature>
<dbReference type="Pfam" id="PF03137">
    <property type="entry name" value="OATP"/>
    <property type="match status" value="1"/>
</dbReference>
<dbReference type="PROSITE" id="PS51465">
    <property type="entry name" value="KAZAL_2"/>
    <property type="match status" value="1"/>
</dbReference>
<comment type="caution">
    <text evidence="11">The sequence shown here is derived from an EMBL/GenBank/DDBJ whole genome shotgun (WGS) entry which is preliminary data.</text>
</comment>
<feature type="transmembrane region" description="Helical" evidence="8">
    <location>
        <begin position="43"/>
        <end position="69"/>
    </location>
</feature>
<name>A0A9P1IZM1_9PELO</name>
<proteinExistence type="inferred from homology"/>
<sequence length="672" mass="74555">MQKNQKPKVQARFELLPDRQMGEKTEEETSFGNRFFRPKRLQWLANFAPFMVILCANGFLQGAVVNGLVSTSISSIEKRFKLSSQQSGLFAATYDVFVTVMLLPLAIYSMKINKVKAIGYGMLFVAVGSLLTVLPEFLAGPYEAGALRSTMCSKTGANDTVCVDEIKHTNVIAQYFQINPSYMFLLLSQALIGIGASPLFTYGFTCVDEFDAHERTGKNMAYYMSATTIGPAVAFIGGGAALSLWGDFARTNPEDLGIQHSEDPRWIGAWWVGFLICGVLSLFSAIPLTMFPRKLKDTTLRKKHDVHQTDVSLNKDFSNENNEFLKIFWMLLKNPTVICIIWMQTAESMLMNGYITFIPKLLETLFGYSSGMSSAITGALVVPIGVFGSLVGGYISKHFKNRFRPSMYSVIGFTILAALFSGCLLIKCEQIDLVGVNYDNQKLTEFGVSGQCNTDCHCNHAFNPVCATDSKLSFLSPCHAGCSDSPSVKIGATNWTSCACSSNKNGLLQKGFCPVGCFWEKCIFFVLFSIMAFCIFVTAPIMQSASVRVVHFKHRDHFMCFGWLWMRICGSIPGALLFGYIIDSKCLFWQKDCDGSKCQYYDAEELGFSFFIFTVVVKAICVVLLLIAAKSYNEQDHPEEDSNKSSARSAESVSMSFRKKIATDMPSSTVVY</sequence>
<keyword evidence="4 8" id="KW-0812">Transmembrane</keyword>
<keyword evidence="7" id="KW-1015">Disulfide bond</keyword>
<dbReference type="Proteomes" id="UP001152747">
    <property type="component" value="Unassembled WGS sequence"/>
</dbReference>
<evidence type="ECO:0000313" key="11">
    <source>
        <dbReference type="EMBL" id="CAI5454157.1"/>
    </source>
</evidence>
<gene>
    <name evidence="11" type="ORF">CAMP_LOCUS16794</name>
</gene>
<feature type="transmembrane region" description="Helical" evidence="8">
    <location>
        <begin position="336"/>
        <end position="355"/>
    </location>
</feature>
<dbReference type="GO" id="GO:0043252">
    <property type="term" value="P:sodium-independent organic anion transport"/>
    <property type="evidence" value="ECO:0007669"/>
    <property type="project" value="TreeGrafter"/>
</dbReference>
<dbReference type="OrthoDB" id="5062115at2759"/>
<feature type="domain" description="Kazal-like" evidence="10">
    <location>
        <begin position="446"/>
        <end position="499"/>
    </location>
</feature>
<keyword evidence="3" id="KW-1003">Cell membrane</keyword>
<evidence type="ECO:0000256" key="8">
    <source>
        <dbReference type="RuleBase" id="RU362056"/>
    </source>
</evidence>
<dbReference type="InterPro" id="IPR002350">
    <property type="entry name" value="Kazal_dom"/>
</dbReference>